<dbReference type="Pfam" id="PF22768">
    <property type="entry name" value="SPP1_Dit"/>
    <property type="match status" value="1"/>
</dbReference>
<comment type="caution">
    <text evidence="3">The sequence shown here is derived from an EMBL/GenBank/DDBJ whole genome shotgun (WGS) entry which is preliminary data.</text>
</comment>
<dbReference type="Pfam" id="PF05709">
    <property type="entry name" value="Sipho_tail"/>
    <property type="match status" value="1"/>
</dbReference>
<proteinExistence type="predicted"/>
<evidence type="ECO:0000259" key="2">
    <source>
        <dbReference type="Pfam" id="PF22768"/>
    </source>
</evidence>
<evidence type="ECO:0000313" key="3">
    <source>
        <dbReference type="EMBL" id="TQR27211.1"/>
    </source>
</evidence>
<evidence type="ECO:0000259" key="1">
    <source>
        <dbReference type="Pfam" id="PF05709"/>
    </source>
</evidence>
<dbReference type="InterPro" id="IPR008841">
    <property type="entry name" value="Siphovirus-type_tail_N"/>
</dbReference>
<feature type="domain" description="Siphovirus-type tail component RIFT-related" evidence="1">
    <location>
        <begin position="50"/>
        <end position="137"/>
    </location>
</feature>
<sequence length="315" mass="36131">METHGIRILGGDDLNIKELKITNSRDDSITFGRHFFLTEDFQISGLKANVNTSTFTSDGAHYQSTVLNVRELDVPFYIKRDGNEAWWIEEKRHEMYTVCNPKHNPMRLDFTTKAGHEFYLYANAEMAPVYNNGFEHDNKKWLKGLLQFVATDPFIYEKDDYYAEIGLWKPAFEFVLEIPEGGIEMGYRTPSTMINVENTGQEATGMIIRFKATATVKNPSLINVNTYESLKLNTAMLPGNAMLPGDEIFINTNRGKRSIILSRNNVQTSVFNALDFMTSTFLQIEAGDNLFRYEAEENIDFLEVSFNYRARRIGV</sequence>
<accession>A0A544U7N3</accession>
<reference evidence="3 4" key="1">
    <citation type="submission" date="2018-03" db="EMBL/GenBank/DDBJ databases">
        <title>Aerobic endospore-forming bacteria genome sequencing and assembly.</title>
        <authorList>
            <person name="Cavalcante D.A."/>
            <person name="Driks A."/>
            <person name="Putonti C."/>
            <person name="De-Souza M.T."/>
        </authorList>
    </citation>
    <scope>NUCLEOTIDE SEQUENCE [LARGE SCALE GENOMIC DNA]</scope>
    <source>
        <strain evidence="3 4">SDF0037</strain>
    </source>
</reference>
<feature type="domain" description="Siphovirus-type tail component C-terminal" evidence="2">
    <location>
        <begin position="199"/>
        <end position="306"/>
    </location>
</feature>
<gene>
    <name evidence="3" type="ORF">C7Y47_23635</name>
</gene>
<dbReference type="OrthoDB" id="2079081at2"/>
<name>A0A544U7N3_LYSSH</name>
<dbReference type="Gene3D" id="2.60.120.860">
    <property type="match status" value="1"/>
</dbReference>
<protein>
    <submittedName>
        <fullName evidence="3">Phage tail family protein</fullName>
    </submittedName>
</protein>
<dbReference type="Proteomes" id="UP000317944">
    <property type="component" value="Unassembled WGS sequence"/>
</dbReference>
<dbReference type="AlphaFoldDB" id="A0A544U7N3"/>
<dbReference type="InterPro" id="IPR054738">
    <property type="entry name" value="Siphovirus-type_tail_C"/>
</dbReference>
<dbReference type="Gene3D" id="2.40.30.200">
    <property type="match status" value="1"/>
</dbReference>
<organism evidence="3 4">
    <name type="scientific">Lysinibacillus sphaericus</name>
    <name type="common">Bacillus sphaericus</name>
    <dbReference type="NCBI Taxonomy" id="1421"/>
    <lineage>
        <taxon>Bacteria</taxon>
        <taxon>Bacillati</taxon>
        <taxon>Bacillota</taxon>
        <taxon>Bacilli</taxon>
        <taxon>Bacillales</taxon>
        <taxon>Bacillaceae</taxon>
        <taxon>Lysinibacillus</taxon>
    </lineage>
</organism>
<evidence type="ECO:0000313" key="4">
    <source>
        <dbReference type="Proteomes" id="UP000317944"/>
    </source>
</evidence>
<dbReference type="EMBL" id="SADV01000038">
    <property type="protein sequence ID" value="TQR27211.1"/>
    <property type="molecule type" value="Genomic_DNA"/>
</dbReference>